<keyword evidence="9" id="KW-1185">Reference proteome</keyword>
<evidence type="ECO:0000256" key="6">
    <source>
        <dbReference type="SAM" id="Phobius"/>
    </source>
</evidence>
<keyword evidence="6" id="KW-0812">Transmembrane</keyword>
<dbReference type="GO" id="GO:0046872">
    <property type="term" value="F:metal ion binding"/>
    <property type="evidence" value="ECO:0007669"/>
    <property type="project" value="UniProtKB-KW"/>
</dbReference>
<evidence type="ECO:0000313" key="8">
    <source>
        <dbReference type="EMBL" id="MBD2869292.1"/>
    </source>
</evidence>
<evidence type="ECO:0000313" key="9">
    <source>
        <dbReference type="Proteomes" id="UP000632125"/>
    </source>
</evidence>
<evidence type="ECO:0000256" key="1">
    <source>
        <dbReference type="ARBA" id="ARBA00022670"/>
    </source>
</evidence>
<sequence length="154" mass="18074">MKYQLNHRELILAQEVIETFDCYRQRFDHQHESGGILFGRVYADKVIIESVSVPSGEDKSGRYYFYRNVKKAQKLVNEKWDESSGEVIYLGEWHTHPELIPKPSLTDRRLLANMMRDTKMDIDFLLMVIVGINNFFVASLDRDGNFIQIIQTNK</sequence>
<dbReference type="Pfam" id="PF14464">
    <property type="entry name" value="Prok-JAB"/>
    <property type="match status" value="1"/>
</dbReference>
<keyword evidence="2" id="KW-0479">Metal-binding</keyword>
<dbReference type="EMBL" id="JACXIY010000014">
    <property type="protein sequence ID" value="MBD2869292.1"/>
    <property type="molecule type" value="Genomic_DNA"/>
</dbReference>
<dbReference type="Proteomes" id="UP000632125">
    <property type="component" value="Unassembled WGS sequence"/>
</dbReference>
<keyword evidence="6" id="KW-0472">Membrane</keyword>
<evidence type="ECO:0000259" key="7">
    <source>
        <dbReference type="Pfam" id="PF14464"/>
    </source>
</evidence>
<name>A0A927CLB0_9BACL</name>
<feature type="domain" description="JAB" evidence="7">
    <location>
        <begin position="25"/>
        <end position="132"/>
    </location>
</feature>
<keyword evidence="3" id="KW-0378">Hydrolase</keyword>
<proteinExistence type="predicted"/>
<comment type="caution">
    <text evidence="8">The sequence shown here is derived from an EMBL/GenBank/DDBJ whole genome shotgun (WGS) entry which is preliminary data.</text>
</comment>
<evidence type="ECO:0000256" key="2">
    <source>
        <dbReference type="ARBA" id="ARBA00022723"/>
    </source>
</evidence>
<dbReference type="AlphaFoldDB" id="A0A927CLB0"/>
<dbReference type="Gene3D" id="3.40.140.10">
    <property type="entry name" value="Cytidine Deaminase, domain 2"/>
    <property type="match status" value="1"/>
</dbReference>
<evidence type="ECO:0000256" key="4">
    <source>
        <dbReference type="ARBA" id="ARBA00022833"/>
    </source>
</evidence>
<keyword evidence="5" id="KW-0482">Metalloprotease</keyword>
<evidence type="ECO:0000256" key="5">
    <source>
        <dbReference type="ARBA" id="ARBA00023049"/>
    </source>
</evidence>
<dbReference type="GO" id="GO:0006508">
    <property type="term" value="P:proteolysis"/>
    <property type="evidence" value="ECO:0007669"/>
    <property type="project" value="UniProtKB-KW"/>
</dbReference>
<dbReference type="SUPFAM" id="SSF102712">
    <property type="entry name" value="JAB1/MPN domain"/>
    <property type="match status" value="1"/>
</dbReference>
<dbReference type="RefSeq" id="WP_190861274.1">
    <property type="nucleotide sequence ID" value="NZ_JACXIY010000014.1"/>
</dbReference>
<keyword evidence="1" id="KW-0645">Protease</keyword>
<feature type="transmembrane region" description="Helical" evidence="6">
    <location>
        <begin position="122"/>
        <end position="140"/>
    </location>
</feature>
<dbReference type="InterPro" id="IPR028090">
    <property type="entry name" value="JAB_dom_prok"/>
</dbReference>
<keyword evidence="4" id="KW-0862">Zinc</keyword>
<keyword evidence="6" id="KW-1133">Transmembrane helix</keyword>
<organism evidence="8 9">
    <name type="scientific">Paenibacillus arenilitoris</name>
    <dbReference type="NCBI Taxonomy" id="2772299"/>
    <lineage>
        <taxon>Bacteria</taxon>
        <taxon>Bacillati</taxon>
        <taxon>Bacillota</taxon>
        <taxon>Bacilli</taxon>
        <taxon>Bacillales</taxon>
        <taxon>Paenibacillaceae</taxon>
        <taxon>Paenibacillus</taxon>
    </lineage>
</organism>
<dbReference type="GO" id="GO:0008237">
    <property type="term" value="F:metallopeptidase activity"/>
    <property type="evidence" value="ECO:0007669"/>
    <property type="project" value="UniProtKB-KW"/>
</dbReference>
<evidence type="ECO:0000256" key="3">
    <source>
        <dbReference type="ARBA" id="ARBA00022801"/>
    </source>
</evidence>
<accession>A0A927CLB0</accession>
<reference evidence="8" key="1">
    <citation type="submission" date="2020-09" db="EMBL/GenBank/DDBJ databases">
        <title>A novel bacterium of genus Paenibacillus, isolated from South China Sea.</title>
        <authorList>
            <person name="Huang H."/>
            <person name="Mo K."/>
            <person name="Hu Y."/>
        </authorList>
    </citation>
    <scope>NUCLEOTIDE SEQUENCE</scope>
    <source>
        <strain evidence="8">IB182493</strain>
    </source>
</reference>
<gene>
    <name evidence="8" type="ORF">IDH41_11955</name>
</gene>
<protein>
    <submittedName>
        <fullName evidence="8">Mov34/MPN/PAD-1 family protein</fullName>
    </submittedName>
</protein>